<dbReference type="RefSeq" id="WP_021296393.1">
    <property type="nucleotide sequence ID" value="NZ_AURB01000128.1"/>
</dbReference>
<sequence>MGFLHGRTRKRTQRTRNRSRFTCNIKRVQVAVLTAMIGTTATYGAQTALPRGLGGAVSSNVAWASVQSTVGQSASGTMHVQTVGFNVDDGVTSAVKRVEPDVVGILNYAQVSNYFSQQSKLQATGVGTGVMFYKDNKFAYLVTNNHVVEGGAKVEIVLNAGKHVNATVVGTDPYTDLAVLKVPAATFKRINPVNFANSDTIEPGESAIAIGTPMGLDFADTVTKGIVSAKSRIMPVQDEASQQTLDYQSVIQTDAAINPGNSGGPLVNINGEVIGINSSKIVAQNFEGMGFAIPSNSVRNIAKQLMQTGHAQHSALGIEAYSLSSLPQQMWPDVPVDYGVWVKLVTSSSVKKDGLKAGDVIVGLNGKTVKTIADLRTYLFQLRPGDKAILKVYRGGQALIVKTKVGAMETQLTTASAPTTSSGADDSDSAEPMMPFSGGIQ</sequence>
<dbReference type="InterPro" id="IPR009003">
    <property type="entry name" value="Peptidase_S1_PA"/>
</dbReference>
<evidence type="ECO:0000256" key="3">
    <source>
        <dbReference type="ARBA" id="ARBA00022801"/>
    </source>
</evidence>
<dbReference type="STRING" id="1356854.N007_06780"/>
<dbReference type="Gene3D" id="2.40.10.10">
    <property type="entry name" value="Trypsin-like serine proteases"/>
    <property type="match status" value="2"/>
</dbReference>
<feature type="region of interest" description="Disordered" evidence="5">
    <location>
        <begin position="412"/>
        <end position="441"/>
    </location>
</feature>
<dbReference type="PANTHER" id="PTHR43343">
    <property type="entry name" value="PEPTIDASE S12"/>
    <property type="match status" value="1"/>
</dbReference>
<keyword evidence="7" id="KW-1185">Reference proteome</keyword>
<evidence type="ECO:0000256" key="1">
    <source>
        <dbReference type="ARBA" id="ARBA00010541"/>
    </source>
</evidence>
<accession>A0A9E7CR10</accession>
<dbReference type="AlphaFoldDB" id="T0D9H0"/>
<evidence type="ECO:0000313" key="7">
    <source>
        <dbReference type="Proteomes" id="UP000829401"/>
    </source>
</evidence>
<dbReference type="InterPro" id="IPR036034">
    <property type="entry name" value="PDZ_sf"/>
</dbReference>
<dbReference type="PRINTS" id="PR00834">
    <property type="entry name" value="PROTEASES2C"/>
</dbReference>
<dbReference type="InterPro" id="IPR043504">
    <property type="entry name" value="Peptidase_S1_PA_chymotrypsin"/>
</dbReference>
<dbReference type="InterPro" id="IPR001478">
    <property type="entry name" value="PDZ"/>
</dbReference>
<reference evidence="7" key="1">
    <citation type="journal article" date="2022" name="G3 (Bethesda)">
        <title>Unveiling the complete genome sequence of Alicyclobacillus acidoterrestris DSM 3922T, a taint-producing strain.</title>
        <authorList>
            <person name="Leonardo I.C."/>
            <person name="Barreto Crespo M.T."/>
            <person name="Gaspar F.B."/>
        </authorList>
    </citation>
    <scope>NUCLEOTIDE SEQUENCE [LARGE SCALE GENOMIC DNA]</scope>
    <source>
        <strain evidence="7">DSM 3922</strain>
    </source>
</reference>
<evidence type="ECO:0000256" key="2">
    <source>
        <dbReference type="ARBA" id="ARBA00022670"/>
    </source>
</evidence>
<gene>
    <name evidence="6" type="ORF">K1I37_20710</name>
</gene>
<feature type="compositionally biased region" description="Low complexity" evidence="5">
    <location>
        <begin position="413"/>
        <end position="424"/>
    </location>
</feature>
<comment type="similarity">
    <text evidence="1">Belongs to the peptidase S1C family.</text>
</comment>
<keyword evidence="2" id="KW-0645">Protease</keyword>
<dbReference type="Pfam" id="PF13365">
    <property type="entry name" value="Trypsin_2"/>
    <property type="match status" value="1"/>
</dbReference>
<organism evidence="6 7">
    <name type="scientific">Alicyclobacillus acidoterrestris (strain ATCC 49025 / DSM 3922 / CIP 106132 / NCIMB 13137 / GD3B)</name>
    <dbReference type="NCBI Taxonomy" id="1356854"/>
    <lineage>
        <taxon>Bacteria</taxon>
        <taxon>Bacillati</taxon>
        <taxon>Bacillota</taxon>
        <taxon>Bacilli</taxon>
        <taxon>Bacillales</taxon>
        <taxon>Alicyclobacillaceae</taxon>
        <taxon>Alicyclobacillus</taxon>
    </lineage>
</organism>
<dbReference type="KEGG" id="aaco:K1I37_20710"/>
<dbReference type="GO" id="GO:0004252">
    <property type="term" value="F:serine-type endopeptidase activity"/>
    <property type="evidence" value="ECO:0007669"/>
    <property type="project" value="InterPro"/>
</dbReference>
<dbReference type="eggNOG" id="COG0265">
    <property type="taxonomic scope" value="Bacteria"/>
</dbReference>
<dbReference type="SUPFAM" id="SSF50494">
    <property type="entry name" value="Trypsin-like serine proteases"/>
    <property type="match status" value="1"/>
</dbReference>
<proteinExistence type="inferred from homology"/>
<dbReference type="GO" id="GO:0006508">
    <property type="term" value="P:proteolysis"/>
    <property type="evidence" value="ECO:0007669"/>
    <property type="project" value="UniProtKB-KW"/>
</dbReference>
<dbReference type="Pfam" id="PF13180">
    <property type="entry name" value="PDZ_2"/>
    <property type="match status" value="1"/>
</dbReference>
<evidence type="ECO:0000256" key="5">
    <source>
        <dbReference type="SAM" id="MobiDB-lite"/>
    </source>
</evidence>
<dbReference type="PANTHER" id="PTHR43343:SF3">
    <property type="entry name" value="PROTEASE DO-LIKE 8, CHLOROPLASTIC"/>
    <property type="match status" value="1"/>
</dbReference>
<name>T0D9H0_ALIAG</name>
<keyword evidence="3" id="KW-0378">Hydrolase</keyword>
<evidence type="ECO:0000256" key="4">
    <source>
        <dbReference type="ARBA" id="ARBA00022825"/>
    </source>
</evidence>
<dbReference type="Proteomes" id="UP000829401">
    <property type="component" value="Chromosome"/>
</dbReference>
<dbReference type="EMBL" id="CP080467">
    <property type="protein sequence ID" value="UNO48969.1"/>
    <property type="molecule type" value="Genomic_DNA"/>
</dbReference>
<dbReference type="InterPro" id="IPR001940">
    <property type="entry name" value="Peptidase_S1C"/>
</dbReference>
<dbReference type="SMART" id="SM00228">
    <property type="entry name" value="PDZ"/>
    <property type="match status" value="1"/>
</dbReference>
<dbReference type="InterPro" id="IPR051201">
    <property type="entry name" value="Chloro_Bact_Ser_Proteases"/>
</dbReference>
<dbReference type="SUPFAM" id="SSF50156">
    <property type="entry name" value="PDZ domain-like"/>
    <property type="match status" value="1"/>
</dbReference>
<accession>T0D9H0</accession>
<keyword evidence="4" id="KW-0720">Serine protease</keyword>
<dbReference type="Gene3D" id="2.30.42.10">
    <property type="match status" value="1"/>
</dbReference>
<evidence type="ECO:0000313" key="6">
    <source>
        <dbReference type="EMBL" id="UNO48969.1"/>
    </source>
</evidence>
<protein>
    <submittedName>
        <fullName evidence="6">Trypsin-like peptidase domain-containing protein</fullName>
    </submittedName>
</protein>